<dbReference type="Gene3D" id="2.60.120.610">
    <property type="entry name" value="arabinofuranosyltransferase like domain"/>
    <property type="match status" value="1"/>
</dbReference>
<gene>
    <name evidence="16" type="ORF">EF294_13685</name>
</gene>
<feature type="region of interest" description="Disordered" evidence="11">
    <location>
        <begin position="1"/>
        <end position="20"/>
    </location>
</feature>
<feature type="transmembrane region" description="Helical" evidence="12">
    <location>
        <begin position="226"/>
        <end position="246"/>
    </location>
</feature>
<dbReference type="Pfam" id="PF04602">
    <property type="entry name" value="Arabinose_trans"/>
    <property type="match status" value="1"/>
</dbReference>
<feature type="region of interest" description="Disordered" evidence="11">
    <location>
        <begin position="789"/>
        <end position="812"/>
    </location>
</feature>
<evidence type="ECO:0000256" key="7">
    <source>
        <dbReference type="ARBA" id="ARBA00022692"/>
    </source>
</evidence>
<dbReference type="Pfam" id="PF14896">
    <property type="entry name" value="Arabino_trans_C"/>
    <property type="match status" value="1"/>
</dbReference>
<evidence type="ECO:0000313" key="17">
    <source>
        <dbReference type="Proteomes" id="UP000267536"/>
    </source>
</evidence>
<feature type="transmembrane region" description="Helical" evidence="12">
    <location>
        <begin position="617"/>
        <end position="634"/>
    </location>
</feature>
<dbReference type="OrthoDB" id="3584570at2"/>
<feature type="transmembrane region" description="Helical" evidence="12">
    <location>
        <begin position="586"/>
        <end position="605"/>
    </location>
</feature>
<evidence type="ECO:0000256" key="2">
    <source>
        <dbReference type="ARBA" id="ARBA00004651"/>
    </source>
</evidence>
<dbReference type="InterPro" id="IPR007680">
    <property type="entry name" value="Arabino_trans_central"/>
</dbReference>
<feature type="domain" description="Arabinosyltransferas concanavalin like" evidence="15">
    <location>
        <begin position="51"/>
        <end position="216"/>
    </location>
</feature>
<keyword evidence="10" id="KW-0961">Cell wall biogenesis/degradation</keyword>
<feature type="transmembrane region" description="Helical" evidence="12">
    <location>
        <begin position="533"/>
        <end position="550"/>
    </location>
</feature>
<comment type="similarity">
    <text evidence="3">Belongs to the emb family.</text>
</comment>
<evidence type="ECO:0000256" key="11">
    <source>
        <dbReference type="SAM" id="MobiDB-lite"/>
    </source>
</evidence>
<feature type="transmembrane region" description="Helical" evidence="12">
    <location>
        <begin position="338"/>
        <end position="362"/>
    </location>
</feature>
<dbReference type="Pfam" id="PF17689">
    <property type="entry name" value="Arabino_trans_N"/>
    <property type="match status" value="1"/>
</dbReference>
<keyword evidence="17" id="KW-1185">Reference proteome</keyword>
<feature type="transmembrane region" description="Helical" evidence="12">
    <location>
        <begin position="374"/>
        <end position="390"/>
    </location>
</feature>
<feature type="transmembrane region" description="Helical" evidence="12">
    <location>
        <begin position="26"/>
        <end position="47"/>
    </location>
</feature>
<evidence type="ECO:0000259" key="15">
    <source>
        <dbReference type="Pfam" id="PF17689"/>
    </source>
</evidence>
<feature type="transmembrane region" description="Helical" evidence="12">
    <location>
        <begin position="466"/>
        <end position="486"/>
    </location>
</feature>
<dbReference type="InterPro" id="IPR032731">
    <property type="entry name" value="Arabino_trans_C"/>
</dbReference>
<evidence type="ECO:0000256" key="4">
    <source>
        <dbReference type="ARBA" id="ARBA00022475"/>
    </source>
</evidence>
<sequence length="1120" mass="117526">MPVTASSPAPDQCRPTGSPSVGSTPITVIAVIAGVVGAVLCAITPLLPVSATQASFDWPQRPVSTAAMTPSVTAPLIAQTAESFDVTIDCAVLRGLPAAGGVVLATMPTAAPDSKAKALYVTASGDAVSVTFRNVMASSIPRSELARCARLHVFSSATATGAQFAGPGGAHVVGNSAGDLGADARPQIDGMFTDLSAAQVLAAGSGLRAHVQIDTRYESTPSVLKLLVMILAVLCVVVSLWALFWLDRLGGYRRRVGARTRWTQRLRPRPTDLVVTAVMGVWTLLGAGTPDDGYILNMGRTAGSFGYLSDYYRFYGIPEAPFDWYYAFLAHWSTVSPALLWMLVPQLAAGLASWFVLSRVLLPRLGGALSRSQWAMWSAALVFAAFWLPFCSGLRSESVIVLGSLVTWWAAEKAIATRALLPAALAAIAAGFTLALAPQGLIGVAVLIVAARPLLHILLDRRRAEGLAPLVAPIVAAGVLVLIVVFRDQTLATVIEAIKVRYVTGPVIDWNQEYLRYYFLTVNTKDGALTRRVPVLLLLAALIVTVAVMLRRSRISGVAPGPAWRLIGAVGVSLLLLAFTPTKWTIQFGIFAGLGAALAATATVAVAQSAGRSTRNLTVFVSGLFFALAAAMAGKNAWPYAYEYGISWFDRAPVVAGIGVSTIFLALAVVAAALAVWQHLRLDYVANRGLAHGNGHSRADRRRMVVASSPIAIIAALMVISEVLVFAKAAAVRYPAFTVFGENLNTLRGNSCGMADKVLVESDPNANMLRPTGGETASAALSGTRSGATSIGFTPDGVPDDLSPKPGSARPGQMNVAASFSQPFAITGGLGAGTTGGRGPRTVNGSTAALPYGLDPATTPVLGSYGYTGEARLTTDWYDLPARNSTPLLVFSAAGSVASIDMFGVYIFGRQVVVQFGRPGPDGSFEQVGPDVLPIDPGPVIANRPWRNLRVPMAAAPPAATVMRLSLLDDNLGEDQFLVITPPRAPKLATLQAVVGSDAPTLIDFSVAAHFPCQQPLQVTHGVAQVPRWRIQPDFVTANSQSKTWEAGDDGGLLAISEGTTSAQTVPTYLSGDWYQGWGALEILTPLAAGAPTAALTVGTSSRWGWARTGSIRVESSDDQ</sequence>
<evidence type="ECO:0000256" key="3">
    <source>
        <dbReference type="ARBA" id="ARBA00008195"/>
    </source>
</evidence>
<keyword evidence="5" id="KW-0328">Glycosyltransferase</keyword>
<dbReference type="GO" id="GO:0071555">
    <property type="term" value="P:cell wall organization"/>
    <property type="evidence" value="ECO:0007669"/>
    <property type="project" value="UniProtKB-KW"/>
</dbReference>
<comment type="caution">
    <text evidence="16">The sequence shown here is derived from an EMBL/GenBank/DDBJ whole genome shotgun (WGS) entry which is preliminary data.</text>
</comment>
<dbReference type="RefSeq" id="WP_123930827.1">
    <property type="nucleotide sequence ID" value="NZ_JBPSDP010000008.1"/>
</dbReference>
<feature type="transmembrane region" description="Helical" evidence="12">
    <location>
        <begin position="654"/>
        <end position="677"/>
    </location>
</feature>
<keyword evidence="4" id="KW-1003">Cell membrane</keyword>
<evidence type="ECO:0000259" key="14">
    <source>
        <dbReference type="Pfam" id="PF14896"/>
    </source>
</evidence>
<dbReference type="GO" id="GO:0071766">
    <property type="term" value="P:Actinobacterium-type cell wall biogenesis"/>
    <property type="evidence" value="ECO:0007669"/>
    <property type="project" value="InterPro"/>
</dbReference>
<keyword evidence="9 12" id="KW-0472">Membrane</keyword>
<accession>A0A3N4GBD3</accession>
<evidence type="ECO:0000313" key="16">
    <source>
        <dbReference type="EMBL" id="RPA59515.1"/>
    </source>
</evidence>
<feature type="transmembrane region" description="Helical" evidence="12">
    <location>
        <begin position="419"/>
        <end position="436"/>
    </location>
</feature>
<evidence type="ECO:0000256" key="1">
    <source>
        <dbReference type="ARBA" id="ARBA00003001"/>
    </source>
</evidence>
<proteinExistence type="inferred from homology"/>
<feature type="transmembrane region" description="Helical" evidence="12">
    <location>
        <begin position="705"/>
        <end position="727"/>
    </location>
</feature>
<keyword evidence="7 12" id="KW-0812">Transmembrane</keyword>
<keyword evidence="8 12" id="KW-1133">Transmembrane helix</keyword>
<evidence type="ECO:0000256" key="12">
    <source>
        <dbReference type="SAM" id="Phobius"/>
    </source>
</evidence>
<evidence type="ECO:0000256" key="6">
    <source>
        <dbReference type="ARBA" id="ARBA00022679"/>
    </source>
</evidence>
<keyword evidence="6 16" id="KW-0808">Transferase</keyword>
<feature type="transmembrane region" description="Helical" evidence="12">
    <location>
        <begin position="442"/>
        <end position="459"/>
    </location>
</feature>
<feature type="domain" description="Arabinosyltransferase C-terminal" evidence="14">
    <location>
        <begin position="724"/>
        <end position="1113"/>
    </location>
</feature>
<evidence type="ECO:0000256" key="5">
    <source>
        <dbReference type="ARBA" id="ARBA00022676"/>
    </source>
</evidence>
<dbReference type="GO" id="GO:0052636">
    <property type="term" value="F:arabinosyltransferase activity"/>
    <property type="evidence" value="ECO:0007669"/>
    <property type="project" value="InterPro"/>
</dbReference>
<dbReference type="EMBL" id="RKMH01000009">
    <property type="protein sequence ID" value="RPA59515.1"/>
    <property type="molecule type" value="Genomic_DNA"/>
</dbReference>
<dbReference type="AlphaFoldDB" id="A0A3N4GBD3"/>
<dbReference type="InterPro" id="IPR042486">
    <property type="entry name" value="Arabino_trans_C_2"/>
</dbReference>
<dbReference type="Proteomes" id="UP000267536">
    <property type="component" value="Unassembled WGS sequence"/>
</dbReference>
<evidence type="ECO:0000256" key="9">
    <source>
        <dbReference type="ARBA" id="ARBA00023136"/>
    </source>
</evidence>
<organism evidence="16 17">
    <name type="scientific">Gordonia oryzae</name>
    <dbReference type="NCBI Taxonomy" id="2487349"/>
    <lineage>
        <taxon>Bacteria</taxon>
        <taxon>Bacillati</taxon>
        <taxon>Actinomycetota</taxon>
        <taxon>Actinomycetes</taxon>
        <taxon>Mycobacteriales</taxon>
        <taxon>Gordoniaceae</taxon>
        <taxon>Gordonia</taxon>
    </lineage>
</organism>
<evidence type="ECO:0000256" key="8">
    <source>
        <dbReference type="ARBA" id="ARBA00022989"/>
    </source>
</evidence>
<feature type="domain" description="Arabinofuranosyltransferase central" evidence="13">
    <location>
        <begin position="220"/>
        <end position="681"/>
    </location>
</feature>
<dbReference type="InterPro" id="IPR027451">
    <property type="entry name" value="EmbABC_dom1"/>
</dbReference>
<evidence type="ECO:0000256" key="10">
    <source>
        <dbReference type="ARBA" id="ARBA00023316"/>
    </source>
</evidence>
<feature type="transmembrane region" description="Helical" evidence="12">
    <location>
        <begin position="562"/>
        <end position="580"/>
    </location>
</feature>
<dbReference type="GO" id="GO:0005886">
    <property type="term" value="C:plasma membrane"/>
    <property type="evidence" value="ECO:0007669"/>
    <property type="project" value="UniProtKB-SubCell"/>
</dbReference>
<protein>
    <submittedName>
        <fullName evidence="16">Arabinosyltransferase</fullName>
    </submittedName>
</protein>
<dbReference type="InterPro" id="IPR040920">
    <property type="entry name" value="Arabino_trans_N"/>
</dbReference>
<dbReference type="Gene3D" id="2.60.120.940">
    <property type="entry name" value="EmbC, C-terminal domain, subdomain 2"/>
    <property type="match status" value="1"/>
</dbReference>
<comment type="function">
    <text evidence="1">Arabinosyl transferase responsible for the polymerization of arabinose into the arabinan of arabinogalactan.</text>
</comment>
<reference evidence="16 17" key="1">
    <citation type="submission" date="2018-11" db="EMBL/GenBank/DDBJ databases">
        <title>Draft genome sequence of Gordonia sp. RS15-1S isolated from rice stems.</title>
        <authorList>
            <person name="Muangham S."/>
        </authorList>
    </citation>
    <scope>NUCLEOTIDE SEQUENCE [LARGE SCALE GENOMIC DNA]</scope>
    <source>
        <strain evidence="16 17">RS15-1S</strain>
    </source>
</reference>
<name>A0A3N4GBD3_9ACTN</name>
<comment type="subcellular location">
    <subcellularLocation>
        <location evidence="2">Cell membrane</location>
        <topology evidence="2">Multi-pass membrane protein</topology>
    </subcellularLocation>
</comment>
<evidence type="ECO:0000259" key="13">
    <source>
        <dbReference type="Pfam" id="PF04602"/>
    </source>
</evidence>